<dbReference type="AlphaFoldDB" id="A0A9P7GHG6"/>
<evidence type="ECO:0000313" key="2">
    <source>
        <dbReference type="EMBL" id="KAG5650123.1"/>
    </source>
</evidence>
<sequence>RGLFRAHAELAARWILAAMSVVQTSCVAMFSANVAKTHERMRGLNTAGPGAVVLEMMALTPHAAGAQAQVG</sequence>
<feature type="non-terminal residue" evidence="2">
    <location>
        <position position="1"/>
    </location>
</feature>
<keyword evidence="1" id="KW-0812">Transmembrane</keyword>
<accession>A0A9P7GHG6</accession>
<dbReference type="Proteomes" id="UP000717328">
    <property type="component" value="Unassembled WGS sequence"/>
</dbReference>
<keyword evidence="1" id="KW-1133">Transmembrane helix</keyword>
<feature type="transmembrane region" description="Helical" evidence="1">
    <location>
        <begin position="12"/>
        <end position="32"/>
    </location>
</feature>
<reference evidence="2" key="2">
    <citation type="submission" date="2021-10" db="EMBL/GenBank/DDBJ databases">
        <title>Phylogenomics reveals ancestral predisposition of the termite-cultivated fungus Termitomyces towards a domesticated lifestyle.</title>
        <authorList>
            <person name="Auxier B."/>
            <person name="Grum-Grzhimaylo A."/>
            <person name="Cardenas M.E."/>
            <person name="Lodge J.D."/>
            <person name="Laessoe T."/>
            <person name="Pedersen O."/>
            <person name="Smith M.E."/>
            <person name="Kuyper T.W."/>
            <person name="Franco-Molano E.A."/>
            <person name="Baroni T.J."/>
            <person name="Aanen D.K."/>
        </authorList>
    </citation>
    <scope>NUCLEOTIDE SEQUENCE</scope>
    <source>
        <strain evidence="2">D49</strain>
    </source>
</reference>
<dbReference type="EMBL" id="JABCKI010000547">
    <property type="protein sequence ID" value="KAG5650123.1"/>
    <property type="molecule type" value="Genomic_DNA"/>
</dbReference>
<proteinExistence type="predicted"/>
<protein>
    <submittedName>
        <fullName evidence="2">Uncharacterized protein</fullName>
    </submittedName>
</protein>
<evidence type="ECO:0000313" key="3">
    <source>
        <dbReference type="Proteomes" id="UP000717328"/>
    </source>
</evidence>
<organism evidence="2 3">
    <name type="scientific">Sphagnurus paluster</name>
    <dbReference type="NCBI Taxonomy" id="117069"/>
    <lineage>
        <taxon>Eukaryota</taxon>
        <taxon>Fungi</taxon>
        <taxon>Dikarya</taxon>
        <taxon>Basidiomycota</taxon>
        <taxon>Agaricomycotina</taxon>
        <taxon>Agaricomycetes</taxon>
        <taxon>Agaricomycetidae</taxon>
        <taxon>Agaricales</taxon>
        <taxon>Tricholomatineae</taxon>
        <taxon>Lyophyllaceae</taxon>
        <taxon>Sphagnurus</taxon>
    </lineage>
</organism>
<reference evidence="2" key="1">
    <citation type="submission" date="2021-02" db="EMBL/GenBank/DDBJ databases">
        <authorList>
            <person name="Nieuwenhuis M."/>
            <person name="Van De Peppel L.J.J."/>
        </authorList>
    </citation>
    <scope>NUCLEOTIDE SEQUENCE</scope>
    <source>
        <strain evidence="2">D49</strain>
    </source>
</reference>
<name>A0A9P7GHG6_9AGAR</name>
<comment type="caution">
    <text evidence="2">The sequence shown here is derived from an EMBL/GenBank/DDBJ whole genome shotgun (WGS) entry which is preliminary data.</text>
</comment>
<keyword evidence="1" id="KW-0472">Membrane</keyword>
<keyword evidence="3" id="KW-1185">Reference proteome</keyword>
<evidence type="ECO:0000256" key="1">
    <source>
        <dbReference type="SAM" id="Phobius"/>
    </source>
</evidence>
<gene>
    <name evidence="2" type="ORF">H0H81_000610</name>
</gene>